<evidence type="ECO:0000313" key="2">
    <source>
        <dbReference type="EMBL" id="KAL3529890.1"/>
    </source>
</evidence>
<protein>
    <recommendedName>
        <fullName evidence="1">Reverse transcriptase zinc-binding domain-containing protein</fullName>
    </recommendedName>
</protein>
<feature type="domain" description="Reverse transcriptase zinc-binding" evidence="1">
    <location>
        <begin position="57"/>
        <end position="120"/>
    </location>
</feature>
<dbReference type="InterPro" id="IPR044730">
    <property type="entry name" value="RNase_H-like_dom_plant"/>
</dbReference>
<proteinExistence type="predicted"/>
<organism evidence="2 3">
    <name type="scientific">Cinchona calisaya</name>
    <dbReference type="NCBI Taxonomy" id="153742"/>
    <lineage>
        <taxon>Eukaryota</taxon>
        <taxon>Viridiplantae</taxon>
        <taxon>Streptophyta</taxon>
        <taxon>Embryophyta</taxon>
        <taxon>Tracheophyta</taxon>
        <taxon>Spermatophyta</taxon>
        <taxon>Magnoliopsida</taxon>
        <taxon>eudicotyledons</taxon>
        <taxon>Gunneridae</taxon>
        <taxon>Pentapetalae</taxon>
        <taxon>asterids</taxon>
        <taxon>lamiids</taxon>
        <taxon>Gentianales</taxon>
        <taxon>Rubiaceae</taxon>
        <taxon>Cinchonoideae</taxon>
        <taxon>Cinchoneae</taxon>
        <taxon>Cinchona</taxon>
    </lineage>
</organism>
<reference evidence="2 3" key="1">
    <citation type="submission" date="2024-11" db="EMBL/GenBank/DDBJ databases">
        <title>A near-complete genome assembly of Cinchona calisaya.</title>
        <authorList>
            <person name="Lian D.C."/>
            <person name="Zhao X.W."/>
            <person name="Wei L."/>
        </authorList>
    </citation>
    <scope>NUCLEOTIDE SEQUENCE [LARGE SCALE GENOMIC DNA]</scope>
    <source>
        <tissue evidence="2">Nenye</tissue>
    </source>
</reference>
<dbReference type="InterPro" id="IPR026960">
    <property type="entry name" value="RVT-Znf"/>
</dbReference>
<gene>
    <name evidence="2" type="ORF">ACH5RR_009212</name>
</gene>
<name>A0ABD3AH89_9GENT</name>
<keyword evidence="3" id="KW-1185">Reference proteome</keyword>
<dbReference type="AlphaFoldDB" id="A0ABD3AH89"/>
<evidence type="ECO:0000313" key="3">
    <source>
        <dbReference type="Proteomes" id="UP001630127"/>
    </source>
</evidence>
<comment type="caution">
    <text evidence="2">The sequence shown here is derived from an EMBL/GenBank/DDBJ whole genome shotgun (WGS) entry which is preliminary data.</text>
</comment>
<accession>A0ABD3AH89</accession>
<sequence>MDQSPGKQIILVKYCNNSCLDRAKGSYPWRSLRGTSNFLMQKVKWKLGDGTLEKDIVTDRRWEIIWKGQGPNRFNHLLWLIRHEKLMTSNLKKLVTLVKDDLCPVCAQSTETTLLEIWDCVWSKSCFIIWSDAHCPLVFRVAVAHNWDWRNKCVHQNSILTTAKHVKIIHSKASSGNPRAAAYGGLVRNDQGKWLFGFAVNIGTTKSLVAELWGIWKKGHRAGVGLGLLACRNGVLARI</sequence>
<dbReference type="EMBL" id="JBJUIK010000004">
    <property type="protein sequence ID" value="KAL3529890.1"/>
    <property type="molecule type" value="Genomic_DNA"/>
</dbReference>
<dbReference type="Proteomes" id="UP001630127">
    <property type="component" value="Unassembled WGS sequence"/>
</dbReference>
<dbReference type="Pfam" id="PF13966">
    <property type="entry name" value="zf-RVT"/>
    <property type="match status" value="1"/>
</dbReference>
<evidence type="ECO:0000259" key="1">
    <source>
        <dbReference type="Pfam" id="PF13966"/>
    </source>
</evidence>
<dbReference type="CDD" id="cd06222">
    <property type="entry name" value="RNase_H_like"/>
    <property type="match status" value="1"/>
</dbReference>